<organism evidence="1 2">
    <name type="scientific">Smallanthus sonchifolius</name>
    <dbReference type="NCBI Taxonomy" id="185202"/>
    <lineage>
        <taxon>Eukaryota</taxon>
        <taxon>Viridiplantae</taxon>
        <taxon>Streptophyta</taxon>
        <taxon>Embryophyta</taxon>
        <taxon>Tracheophyta</taxon>
        <taxon>Spermatophyta</taxon>
        <taxon>Magnoliopsida</taxon>
        <taxon>eudicotyledons</taxon>
        <taxon>Gunneridae</taxon>
        <taxon>Pentapetalae</taxon>
        <taxon>asterids</taxon>
        <taxon>campanulids</taxon>
        <taxon>Asterales</taxon>
        <taxon>Asteraceae</taxon>
        <taxon>Asteroideae</taxon>
        <taxon>Heliantheae alliance</taxon>
        <taxon>Millerieae</taxon>
        <taxon>Smallanthus</taxon>
    </lineage>
</organism>
<keyword evidence="2" id="KW-1185">Reference proteome</keyword>
<dbReference type="Proteomes" id="UP001056120">
    <property type="component" value="Linkage Group LG28"/>
</dbReference>
<proteinExistence type="predicted"/>
<sequence>MTDEGDHHENVDVNEEPLDPRIQDMIKEEVAKAFEQATNLVMEEMRGTIKLSLEEVMKEKDKEPRGCTLKDFMVIKPKEYDGQVDPILSHRWVVDMESNFETTRCRPEDRVMFSVPLLTGRAKEWLLNLRRERAVSGVTSMSWEEFKAAFLKYHCPQAAVDRMTEEFLLMRQTTESIDELAGAFFDRAKFCPDVVSTEKGKIDRFYAMLTVEFRDSISPSSFTTLVDLINRCREREVKLKRQEARGEKRKREIVEQVVKKIKGESPSKKPFVKPSSQDCKLCGKVHFGEYRKGSSRCYKCGKPGHMANQCPSQVRICYNCYKPGHNRVDCPELKQQGGSGMKVETPKPKGRAFHISAEEAKNNADVVSGTFKINSLPALVLFDSGASRSFVSLKFVKHSSFVSRKLDEPLEIEAANDKSFLVFDIFRDCKLRAGGETFFIDLIPLAMGDFDVIVGMDWLSKNKASILCGPKAIQLVSPSGESIYIEGDKKGKVRLCTYVKATKYMARGCKAFMACVADVNERVKEIHDVPVVNQFVDVFPDELPGIPPDREIEFGIDLIPVAKAPYRLAPPEMKELMEQLQEFLDKGFIRPSVSPWGAPVLFNRYPLPRIDDLFDQLQGASWFSKIDLKSGYHQLKVKEEDVHKTAFCTRYGHYEFTVMPFGLTNAPAFFMDLMNRVCRPFLDRSVIVFIDDLLIYSRSEGDHACHLREILEVLQKEKLYAKFSKCAFWLREIQFLGHVINERGITVDPSKIMAETKFVWSPEQESAFQLLKEKLTKAPVLSLPDGTEDFVVYSDASHSGLGCVLMQRGKVIAYASRQLKTHEVNYPTHDLELAAVVFALKIWRHYLYGAKCTIYTDHKSLKYLFDQKDLNMRQRRWLELVKDYDCEILYHPGKANVVADALSRKSSHSPIKVKSFKMTISSSLIDEIREAQVLALGGDLKKERMISYVDKLGENSMGLKTCFDRIWIPRLSSVLTTILDEAHKSKYSIHPGATKMFYDLRCHFWWPGMRRDIVKYVERCLTCLRVKAEHQKPYGKLQPLEIPLWKWENITMDLITKLPKTRKGYEAIWVVVDRLTKSAHFLPIKETYSSDRLAEMYVKEIVSRHGVPVSIISDRDTRFTSRFWKKFHEDMGTRLNLSTAYHPQTDGQSERTIQTLEDMLRACALDFGGSWDDHLPLTEFSYNNSYHSSIGMPPFEALYGRKCRTPVCWGEIGQRELGSVEVVKETNDTGD</sequence>
<evidence type="ECO:0000313" key="2">
    <source>
        <dbReference type="Proteomes" id="UP001056120"/>
    </source>
</evidence>
<accession>A0ACB8YD84</accession>
<comment type="caution">
    <text evidence="1">The sequence shown here is derived from an EMBL/GenBank/DDBJ whole genome shotgun (WGS) entry which is preliminary data.</text>
</comment>
<reference evidence="2" key="1">
    <citation type="journal article" date="2022" name="Mol. Ecol. Resour.">
        <title>The genomes of chicory, endive, great burdock and yacon provide insights into Asteraceae palaeo-polyploidization history and plant inulin production.</title>
        <authorList>
            <person name="Fan W."/>
            <person name="Wang S."/>
            <person name="Wang H."/>
            <person name="Wang A."/>
            <person name="Jiang F."/>
            <person name="Liu H."/>
            <person name="Zhao H."/>
            <person name="Xu D."/>
            <person name="Zhang Y."/>
        </authorList>
    </citation>
    <scope>NUCLEOTIDE SEQUENCE [LARGE SCALE GENOMIC DNA]</scope>
    <source>
        <strain evidence="2">cv. Yunnan</strain>
    </source>
</reference>
<protein>
    <submittedName>
        <fullName evidence="1">Uncharacterized protein</fullName>
    </submittedName>
</protein>
<reference evidence="1 2" key="2">
    <citation type="journal article" date="2022" name="Mol. Ecol. Resour.">
        <title>The genomes of chicory, endive, great burdock and yacon provide insights into Asteraceae paleo-polyploidization history and plant inulin production.</title>
        <authorList>
            <person name="Fan W."/>
            <person name="Wang S."/>
            <person name="Wang H."/>
            <person name="Wang A."/>
            <person name="Jiang F."/>
            <person name="Liu H."/>
            <person name="Zhao H."/>
            <person name="Xu D."/>
            <person name="Zhang Y."/>
        </authorList>
    </citation>
    <scope>NUCLEOTIDE SEQUENCE [LARGE SCALE GENOMIC DNA]</scope>
    <source>
        <strain evidence="2">cv. Yunnan</strain>
        <tissue evidence="1">Leaves</tissue>
    </source>
</reference>
<gene>
    <name evidence="1" type="ORF">L1987_83671</name>
</gene>
<evidence type="ECO:0000313" key="1">
    <source>
        <dbReference type="EMBL" id="KAI3683171.1"/>
    </source>
</evidence>
<name>A0ACB8YD84_9ASTR</name>
<dbReference type="EMBL" id="CM042045">
    <property type="protein sequence ID" value="KAI3683171.1"/>
    <property type="molecule type" value="Genomic_DNA"/>
</dbReference>